<protein>
    <submittedName>
        <fullName evidence="1">Uncharacterized protein</fullName>
    </submittedName>
</protein>
<reference evidence="1 2" key="1">
    <citation type="submission" date="2018-11" db="EMBL/GenBank/DDBJ databases">
        <title>Changes in penicillin susceptibility of Streptococcus suis isolates by amino acid alterations in the penicillin-binding protein.</title>
        <authorList>
            <person name="Niemann L."/>
            <person name="Eichhorn I."/>
        </authorList>
    </citation>
    <scope>NUCLEOTIDE SEQUENCE [LARGE SCALE GENOMIC DNA]</scope>
    <source>
        <strain evidence="1 2">IMT40201</strain>
    </source>
</reference>
<comment type="caution">
    <text evidence="1">The sequence shown here is derived from an EMBL/GenBank/DDBJ whole genome shotgun (WGS) entry which is preliminary data.</text>
</comment>
<proteinExistence type="predicted"/>
<dbReference type="Proteomes" id="UP000281324">
    <property type="component" value="Unassembled WGS sequence"/>
</dbReference>
<evidence type="ECO:0000313" key="2">
    <source>
        <dbReference type="Proteomes" id="UP000281324"/>
    </source>
</evidence>
<name>A0A3R8LZ91_STRSU</name>
<dbReference type="AlphaFoldDB" id="A0A3R8LZ91"/>
<sequence>MPKKTKTPPHRRVNSNVMTRQEIIRVNKQLAEMRNEVRKIDVAGAKHAAKMRAIPKEVFIY</sequence>
<organism evidence="1 2">
    <name type="scientific">Streptococcus suis</name>
    <dbReference type="NCBI Taxonomy" id="1307"/>
    <lineage>
        <taxon>Bacteria</taxon>
        <taxon>Bacillati</taxon>
        <taxon>Bacillota</taxon>
        <taxon>Bacilli</taxon>
        <taxon>Lactobacillales</taxon>
        <taxon>Streptococcaceae</taxon>
        <taxon>Streptococcus</taxon>
    </lineage>
</organism>
<gene>
    <name evidence="1" type="ORF">EI219_02075</name>
</gene>
<evidence type="ECO:0000313" key="1">
    <source>
        <dbReference type="EMBL" id="RRN51393.1"/>
    </source>
</evidence>
<dbReference type="EMBL" id="RRZQ01000003">
    <property type="protein sequence ID" value="RRN51393.1"/>
    <property type="molecule type" value="Genomic_DNA"/>
</dbReference>
<accession>A0A3R8LZ91</accession>
<dbReference type="RefSeq" id="WP_024382518.1">
    <property type="nucleotide sequence ID" value="NZ_JAGFVA010000018.1"/>
</dbReference>